<dbReference type="Pfam" id="PF01370">
    <property type="entry name" value="Epimerase"/>
    <property type="match status" value="1"/>
</dbReference>
<keyword evidence="8" id="KW-1185">Reference proteome</keyword>
<accession>A0A4Q0MC82</accession>
<evidence type="ECO:0000256" key="4">
    <source>
        <dbReference type="ARBA" id="ARBA00031367"/>
    </source>
</evidence>
<comment type="caution">
    <text evidence="7">The sequence shown here is derived from an EMBL/GenBank/DDBJ whole genome shotgun (WGS) entry which is preliminary data.</text>
</comment>
<dbReference type="PANTHER" id="PTHR43725:SF53">
    <property type="entry name" value="UDP-ARABINOSE 4-EPIMERASE 1"/>
    <property type="match status" value="1"/>
</dbReference>
<evidence type="ECO:0000259" key="6">
    <source>
        <dbReference type="Pfam" id="PF01370"/>
    </source>
</evidence>
<proteinExistence type="inferred from homology"/>
<name>A0A4Q0MC82_9HYPH</name>
<dbReference type="AlphaFoldDB" id="A0A4Q0MC82"/>
<evidence type="ECO:0000313" key="8">
    <source>
        <dbReference type="Proteomes" id="UP000289708"/>
    </source>
</evidence>
<dbReference type="EMBL" id="RYFI01000016">
    <property type="protein sequence ID" value="RXF70947.1"/>
    <property type="molecule type" value="Genomic_DNA"/>
</dbReference>
<gene>
    <name evidence="7" type="ORF">EK403_16195</name>
</gene>
<organism evidence="7 8">
    <name type="scientific">Hansschlegelia zhihuaiae</name>
    <dbReference type="NCBI Taxonomy" id="405005"/>
    <lineage>
        <taxon>Bacteria</taxon>
        <taxon>Pseudomonadati</taxon>
        <taxon>Pseudomonadota</taxon>
        <taxon>Alphaproteobacteria</taxon>
        <taxon>Hyphomicrobiales</taxon>
        <taxon>Methylopilaceae</taxon>
        <taxon>Hansschlegelia</taxon>
    </lineage>
</organism>
<evidence type="ECO:0000256" key="1">
    <source>
        <dbReference type="ARBA" id="ARBA00004947"/>
    </source>
</evidence>
<comment type="similarity">
    <text evidence="2">Belongs to the NAD(P)-dependent epimerase/dehydratase family.</text>
</comment>
<feature type="domain" description="NAD-dependent epimerase/dehydratase" evidence="6">
    <location>
        <begin position="3"/>
        <end position="225"/>
    </location>
</feature>
<protein>
    <recommendedName>
        <fullName evidence="3">UDP-glucose 4-epimerase</fullName>
    </recommendedName>
    <alternativeName>
        <fullName evidence="5">Galactowaldenase</fullName>
    </alternativeName>
    <alternativeName>
        <fullName evidence="4">UDP-galactose 4-epimerase</fullName>
    </alternativeName>
</protein>
<evidence type="ECO:0000256" key="2">
    <source>
        <dbReference type="ARBA" id="ARBA00007637"/>
    </source>
</evidence>
<dbReference type="Proteomes" id="UP000289708">
    <property type="component" value="Unassembled WGS sequence"/>
</dbReference>
<evidence type="ECO:0000256" key="3">
    <source>
        <dbReference type="ARBA" id="ARBA00018569"/>
    </source>
</evidence>
<evidence type="ECO:0000313" key="7">
    <source>
        <dbReference type="EMBL" id="RXF70947.1"/>
    </source>
</evidence>
<dbReference type="RefSeq" id="WP_128778513.1">
    <property type="nucleotide sequence ID" value="NZ_RYFI01000016.1"/>
</dbReference>
<reference evidence="7 8" key="1">
    <citation type="submission" date="2018-12" db="EMBL/GenBank/DDBJ databases">
        <title>bacterium Hansschlegelia zhihuaiae S113.</title>
        <authorList>
            <person name="He J."/>
        </authorList>
    </citation>
    <scope>NUCLEOTIDE SEQUENCE [LARGE SCALE GENOMIC DNA]</scope>
    <source>
        <strain evidence="7 8">S 113</strain>
    </source>
</reference>
<dbReference type="InterPro" id="IPR036291">
    <property type="entry name" value="NAD(P)-bd_dom_sf"/>
</dbReference>
<dbReference type="Gene3D" id="3.40.50.720">
    <property type="entry name" value="NAD(P)-binding Rossmann-like Domain"/>
    <property type="match status" value="1"/>
</dbReference>
<comment type="pathway">
    <text evidence="1">Carbohydrate metabolism; galactose metabolism.</text>
</comment>
<dbReference type="PANTHER" id="PTHR43725">
    <property type="entry name" value="UDP-GLUCOSE 4-EPIMERASE"/>
    <property type="match status" value="1"/>
</dbReference>
<evidence type="ECO:0000256" key="5">
    <source>
        <dbReference type="ARBA" id="ARBA00033067"/>
    </source>
</evidence>
<sequence length="317" mass="34758">MRVLITGGNGYVGREVVRLLADEHDVCVVDNLRAGPLRIAPAILARIRFEQEDIEDGEAMARLARDVRPEAVIHLAAIHYIPECEADPSAAVRTNVVGTVNLLRVCPSGCRFVFASSGAVYAPASEPHDEARARIGPNDVYGLTKLQGEAYVGHLAGSSGLSAVNVRLFNVIGPGETNPHLVPEIVAQLRSGRKTIKLGNLWPKRDYVHVRDAARGFVATALNSKVEAAETITVNLGTSRSYSVAEVLRKLRRIAGVKFTIEQDEGRIRTVDRPHLAADIRRIQQLFGWEPRLSIDEALADLWINPDLSERLIARYA</sequence>
<dbReference type="OrthoDB" id="5295702at2"/>
<dbReference type="InterPro" id="IPR001509">
    <property type="entry name" value="Epimerase_deHydtase"/>
</dbReference>
<dbReference type="SUPFAM" id="SSF51735">
    <property type="entry name" value="NAD(P)-binding Rossmann-fold domains"/>
    <property type="match status" value="1"/>
</dbReference>